<dbReference type="STRING" id="411471.SUBVAR_04562"/>
<dbReference type="AlphaFoldDB" id="D1PJJ3"/>
<reference evidence="1" key="1">
    <citation type="submission" date="2009-12" db="EMBL/GenBank/DDBJ databases">
        <authorList>
            <person name="Weinstock G."/>
            <person name="Sodergren E."/>
            <person name="Clifton S."/>
            <person name="Fulton L."/>
            <person name="Fulton B."/>
            <person name="Courtney L."/>
            <person name="Fronick C."/>
            <person name="Harrison M."/>
            <person name="Strong C."/>
            <person name="Farmer C."/>
            <person name="Delahaunty K."/>
            <person name="Markovic C."/>
            <person name="Hall O."/>
            <person name="Minx P."/>
            <person name="Tomlinson C."/>
            <person name="Mitreva M."/>
            <person name="Nelson J."/>
            <person name="Hou S."/>
            <person name="Wollam A."/>
            <person name="Pepin K.H."/>
            <person name="Johnson M."/>
            <person name="Bhonagiri V."/>
            <person name="Nash W.E."/>
            <person name="Warren W."/>
            <person name="Chinwalla A."/>
            <person name="Mardis E.R."/>
            <person name="Wilson R.K."/>
        </authorList>
    </citation>
    <scope>NUCLEOTIDE SEQUENCE [LARGE SCALE GENOMIC DNA]</scope>
    <source>
        <strain evidence="1">DSM 15176</strain>
    </source>
</reference>
<evidence type="ECO:0000313" key="1">
    <source>
        <dbReference type="EMBL" id="EFB76941.1"/>
    </source>
</evidence>
<comment type="caution">
    <text evidence="1">The sequence shown here is derived from an EMBL/GenBank/DDBJ whole genome shotgun (WGS) entry which is preliminary data.</text>
</comment>
<gene>
    <name evidence="1" type="ORF">SUBVAR_04562</name>
</gene>
<proteinExistence type="predicted"/>
<name>D1PJJ3_9FIRM</name>
<keyword evidence="2" id="KW-1185">Reference proteome</keyword>
<accession>D1PJJ3</accession>
<protein>
    <recommendedName>
        <fullName evidence="3">Glycosyltransferase, family 8</fullName>
    </recommendedName>
</protein>
<dbReference type="SUPFAM" id="SSF53448">
    <property type="entry name" value="Nucleotide-diphospho-sugar transferases"/>
    <property type="match status" value="1"/>
</dbReference>
<organism evidence="1 2">
    <name type="scientific">Subdoligranulum variabile DSM 15176</name>
    <dbReference type="NCBI Taxonomy" id="411471"/>
    <lineage>
        <taxon>Bacteria</taxon>
        <taxon>Bacillati</taxon>
        <taxon>Bacillota</taxon>
        <taxon>Clostridia</taxon>
        <taxon>Eubacteriales</taxon>
        <taxon>Oscillospiraceae</taxon>
        <taxon>Subdoligranulum</taxon>
    </lineage>
</organism>
<dbReference type="RefSeq" id="WP_007045994.1">
    <property type="nucleotide sequence ID" value="NZ_GG704769.1"/>
</dbReference>
<dbReference type="HOGENOM" id="CLU_894068_0_0_9"/>
<evidence type="ECO:0008006" key="3">
    <source>
        <dbReference type="Google" id="ProtNLM"/>
    </source>
</evidence>
<dbReference type="OrthoDB" id="2043814at2"/>
<sequence>MENLIFGAFATLDGYREGEGQNRGRVAYDRCTVVALCSAKVQNPNCTVALVTNAPLPEPYLGQLTAAGVEVWDCPYETYRVPADTNWALAYYKLCAMEWVLAHRDFARAAMLDLDTYTQYPLDDLWREADEAVLLYQTPHAASQGMAQAISRIYDEVCPEGAPHVLTHFGGELVAGSKARLQVFLQRCCDYFAELQAADITPREGDEAIWCGAAYRSLLAGEPVRAANAYIFRYWLGWHFYFVCTNYILDPVCVLHLPGAAKERQLKLIYNQYVKTGNFPSMEKIRKICCLPAARPPFLKTLWVWILVKLS</sequence>
<evidence type="ECO:0000313" key="2">
    <source>
        <dbReference type="Proteomes" id="UP000003438"/>
    </source>
</evidence>
<dbReference type="Proteomes" id="UP000003438">
    <property type="component" value="Unassembled WGS sequence"/>
</dbReference>
<dbReference type="EMBL" id="ACBY02000014">
    <property type="protein sequence ID" value="EFB76941.1"/>
    <property type="molecule type" value="Genomic_DNA"/>
</dbReference>
<dbReference type="InterPro" id="IPR029044">
    <property type="entry name" value="Nucleotide-diphossugar_trans"/>
</dbReference>